<dbReference type="Gene3D" id="3.10.310.10">
    <property type="entry name" value="Diaminopimelate Epimerase, Chain A, domain 1"/>
    <property type="match status" value="2"/>
</dbReference>
<evidence type="ECO:0000313" key="4">
    <source>
        <dbReference type="Proteomes" id="UP000187280"/>
    </source>
</evidence>
<sequence length="292" mass="31543">MSSERQFKQVDVFTHHDFQGNPLAVILNAEGLSDEQMQAIARWTNLSETTFVLPSTDPTADYLVRIFTPSHELPFAGHPTLGTAHALLEAGLTPHVPGQLIQQCGLGLIPINLSDNGQLAFRAPEAAIDRVDASHYALIDTALGSNHRHGDVPPSIVSMGINWMIVRMDSAASCLGVRIAQPAFEKLLAATGAEGIAIYGPHDSAMPTDYEVRAFFLLDSVIEDPVTGSANACIARALQHGNDLDHVTSKLGYSVRQGTMLYRNGRVNVAYIDSQPWIGGYSRTLIDGMLNA</sequence>
<evidence type="ECO:0000313" key="3">
    <source>
        <dbReference type="EMBL" id="SEA24386.1"/>
    </source>
</evidence>
<dbReference type="NCBIfam" id="TIGR00654">
    <property type="entry name" value="PhzF_family"/>
    <property type="match status" value="1"/>
</dbReference>
<dbReference type="EMBL" id="FNQS01000003">
    <property type="protein sequence ID" value="SEA24386.1"/>
    <property type="molecule type" value="Genomic_DNA"/>
</dbReference>
<organism evidence="3 4">
    <name type="scientific">Lonsdalea quercina</name>
    <dbReference type="NCBI Taxonomy" id="71657"/>
    <lineage>
        <taxon>Bacteria</taxon>
        <taxon>Pseudomonadati</taxon>
        <taxon>Pseudomonadota</taxon>
        <taxon>Gammaproteobacteria</taxon>
        <taxon>Enterobacterales</taxon>
        <taxon>Pectobacteriaceae</taxon>
        <taxon>Lonsdalea</taxon>
    </lineage>
</organism>
<dbReference type="PANTHER" id="PTHR13774">
    <property type="entry name" value="PHENAZINE BIOSYNTHESIS PROTEIN"/>
    <property type="match status" value="1"/>
</dbReference>
<evidence type="ECO:0000256" key="1">
    <source>
        <dbReference type="ARBA" id="ARBA00008270"/>
    </source>
</evidence>
<dbReference type="Proteomes" id="UP000187280">
    <property type="component" value="Unassembled WGS sequence"/>
</dbReference>
<protein>
    <submittedName>
        <fullName evidence="3">Phenazine biosynthesis protein PhzF family</fullName>
    </submittedName>
</protein>
<keyword evidence="4" id="KW-1185">Reference proteome</keyword>
<dbReference type="eggNOG" id="COG0384">
    <property type="taxonomic scope" value="Bacteria"/>
</dbReference>
<dbReference type="SUPFAM" id="SSF54506">
    <property type="entry name" value="Diaminopimelate epimerase-like"/>
    <property type="match status" value="1"/>
</dbReference>
<dbReference type="GeneID" id="97764125"/>
<accession>A0A1H3ZKR0</accession>
<dbReference type="InterPro" id="IPR003719">
    <property type="entry name" value="Phenazine_PhzF-like"/>
</dbReference>
<dbReference type="GO" id="GO:0016853">
    <property type="term" value="F:isomerase activity"/>
    <property type="evidence" value="ECO:0007669"/>
    <property type="project" value="TreeGrafter"/>
</dbReference>
<feature type="active site" evidence="2">
    <location>
        <position position="48"/>
    </location>
</feature>
<reference evidence="3 4" key="1">
    <citation type="submission" date="2016-10" db="EMBL/GenBank/DDBJ databases">
        <authorList>
            <person name="de Groot N.N."/>
        </authorList>
    </citation>
    <scope>NUCLEOTIDE SEQUENCE [LARGE SCALE GENOMIC DNA]</scope>
    <source>
        <strain evidence="3 4">ATCC 29281</strain>
    </source>
</reference>
<evidence type="ECO:0000256" key="2">
    <source>
        <dbReference type="PIRSR" id="PIRSR016184-1"/>
    </source>
</evidence>
<comment type="similarity">
    <text evidence="1">Belongs to the PhzF family.</text>
</comment>
<name>A0A1H3ZKR0_9GAMM</name>
<dbReference type="GO" id="GO:0005737">
    <property type="term" value="C:cytoplasm"/>
    <property type="evidence" value="ECO:0007669"/>
    <property type="project" value="TreeGrafter"/>
</dbReference>
<dbReference type="PIRSF" id="PIRSF016184">
    <property type="entry name" value="PhzC_PhzF"/>
    <property type="match status" value="1"/>
</dbReference>
<dbReference type="PANTHER" id="PTHR13774:SF32">
    <property type="entry name" value="ANTISENSE-ENHANCING SEQUENCE 1"/>
    <property type="match status" value="1"/>
</dbReference>
<gene>
    <name evidence="3" type="ORF">SAMN02982996_01224</name>
</gene>
<dbReference type="RefSeq" id="WP_026741468.1">
    <property type="nucleotide sequence ID" value="NZ_FNQS01000003.1"/>
</dbReference>
<dbReference type="AlphaFoldDB" id="A0A1H3ZKR0"/>
<dbReference type="Pfam" id="PF02567">
    <property type="entry name" value="PhzC-PhzF"/>
    <property type="match status" value="1"/>
</dbReference>
<proteinExistence type="inferred from homology"/>
<dbReference type="STRING" id="71657.SAMN02982996_01224"/>